<dbReference type="PANTHER" id="PTHR38434">
    <property type="entry name" value="BLL2549 PROTEIN"/>
    <property type="match status" value="1"/>
</dbReference>
<evidence type="ECO:0000313" key="3">
    <source>
        <dbReference type="EMBL" id="MTH54699.1"/>
    </source>
</evidence>
<gene>
    <name evidence="3" type="ORF">GKZ89_14950</name>
</gene>
<feature type="transmembrane region" description="Helical" evidence="2">
    <location>
        <begin position="183"/>
        <end position="205"/>
    </location>
</feature>
<feature type="transmembrane region" description="Helical" evidence="2">
    <location>
        <begin position="211"/>
        <end position="230"/>
    </location>
</feature>
<feature type="transmembrane region" description="Helical" evidence="2">
    <location>
        <begin position="681"/>
        <end position="699"/>
    </location>
</feature>
<feature type="transmembrane region" description="Helical" evidence="2">
    <location>
        <begin position="586"/>
        <end position="609"/>
    </location>
</feature>
<feature type="transmembrane region" description="Helical" evidence="2">
    <location>
        <begin position="655"/>
        <end position="675"/>
    </location>
</feature>
<dbReference type="PANTHER" id="PTHR38434:SF1">
    <property type="entry name" value="BLL2549 PROTEIN"/>
    <property type="match status" value="1"/>
</dbReference>
<feature type="transmembrane region" description="Helical" evidence="2">
    <location>
        <begin position="554"/>
        <end position="574"/>
    </location>
</feature>
<feature type="transmembrane region" description="Helical" evidence="2">
    <location>
        <begin position="315"/>
        <end position="334"/>
    </location>
</feature>
<comment type="caution">
    <text evidence="3">The sequence shown here is derived from an EMBL/GenBank/DDBJ whole genome shotgun (WGS) entry which is preliminary data.</text>
</comment>
<proteinExistence type="predicted"/>
<feature type="transmembrane region" description="Helical" evidence="2">
    <location>
        <begin position="737"/>
        <end position="754"/>
    </location>
</feature>
<dbReference type="Proteomes" id="UP000434639">
    <property type="component" value="Unassembled WGS sequence"/>
</dbReference>
<evidence type="ECO:0000256" key="2">
    <source>
        <dbReference type="SAM" id="Phobius"/>
    </source>
</evidence>
<feature type="transmembrane region" description="Helical" evidence="2">
    <location>
        <begin position="483"/>
        <end position="501"/>
    </location>
</feature>
<feature type="transmembrane region" description="Helical" evidence="2">
    <location>
        <begin position="424"/>
        <end position="441"/>
    </location>
</feature>
<keyword evidence="2" id="KW-1133">Transmembrane helix</keyword>
<feature type="transmembrane region" description="Helical" evidence="2">
    <location>
        <begin position="370"/>
        <end position="390"/>
    </location>
</feature>
<feature type="transmembrane region" description="Helical" evidence="2">
    <location>
        <begin position="402"/>
        <end position="418"/>
    </location>
</feature>
<keyword evidence="2" id="KW-0472">Membrane</keyword>
<feature type="transmembrane region" description="Helical" evidence="2">
    <location>
        <begin position="155"/>
        <end position="176"/>
    </location>
</feature>
<dbReference type="OrthoDB" id="2078443at2"/>
<keyword evidence="4" id="KW-1185">Reference proteome</keyword>
<feature type="transmembrane region" description="Helical" evidence="2">
    <location>
        <begin position="288"/>
        <end position="309"/>
    </location>
</feature>
<feature type="transmembrane region" description="Helical" evidence="2">
    <location>
        <begin position="522"/>
        <end position="542"/>
    </location>
</feature>
<feature type="transmembrane region" description="Helical" evidence="2">
    <location>
        <begin position="346"/>
        <end position="364"/>
    </location>
</feature>
<accession>A0A7X2S6S3</accession>
<feature type="transmembrane region" description="Helical" evidence="2">
    <location>
        <begin position="711"/>
        <end position="731"/>
    </location>
</feature>
<evidence type="ECO:0000313" key="4">
    <source>
        <dbReference type="Proteomes" id="UP000434639"/>
    </source>
</evidence>
<feature type="coiled-coil region" evidence="1">
    <location>
        <begin position="39"/>
        <end position="88"/>
    </location>
</feature>
<organism evidence="3 4">
    <name type="scientific">Metabacillus mangrovi</name>
    <dbReference type="NCBI Taxonomy" id="1491830"/>
    <lineage>
        <taxon>Bacteria</taxon>
        <taxon>Bacillati</taxon>
        <taxon>Bacillota</taxon>
        <taxon>Bacilli</taxon>
        <taxon>Bacillales</taxon>
        <taxon>Bacillaceae</taxon>
        <taxon>Metabacillus</taxon>
    </lineage>
</organism>
<feature type="transmembrane region" description="Helical" evidence="2">
    <location>
        <begin position="262"/>
        <end position="281"/>
    </location>
</feature>
<feature type="transmembrane region" description="Helical" evidence="2">
    <location>
        <begin position="453"/>
        <end position="471"/>
    </location>
</feature>
<feature type="transmembrane region" description="Helical" evidence="2">
    <location>
        <begin position="621"/>
        <end position="643"/>
    </location>
</feature>
<evidence type="ECO:0000256" key="1">
    <source>
        <dbReference type="SAM" id="Coils"/>
    </source>
</evidence>
<protein>
    <submittedName>
        <fullName evidence="3">DUF2339 domain-containing protein</fullName>
    </submittedName>
</protein>
<dbReference type="AlphaFoldDB" id="A0A7X2S6S3"/>
<feature type="transmembrane region" description="Helical" evidence="2">
    <location>
        <begin position="237"/>
        <end position="256"/>
    </location>
</feature>
<feature type="transmembrane region" description="Helical" evidence="2">
    <location>
        <begin position="131"/>
        <end position="149"/>
    </location>
</feature>
<dbReference type="EMBL" id="WMIB01000017">
    <property type="protein sequence ID" value="MTH54699.1"/>
    <property type="molecule type" value="Genomic_DNA"/>
</dbReference>
<dbReference type="InterPro" id="IPR019286">
    <property type="entry name" value="DUF2339_TM"/>
</dbReference>
<dbReference type="Pfam" id="PF10101">
    <property type="entry name" value="DUF2339"/>
    <property type="match status" value="1"/>
</dbReference>
<keyword evidence="1" id="KW-0175">Coiled coil</keyword>
<sequence>MLDEKLSILKASRQKLRTYFGKESNDRESRLHDLEANAKRDIQQLKERASKNLGDEKQEILAALERFSGMVEERIRQHREELKNREKELGGNLAGQYQQLADEQLTEEVMQKRMKQNQVEMKIGLSWINRIGILLIILGVAAAFRYTYATWFNDYFKGATFFLLGGVMLAGGEWLYRKKQKTFALGLIGGGIAVLYGSIFFSYFLLDIIGMVPALLLSVLVTAAAVLLSLRYHSRTVCTFGLIGGYIPLYSFVFAIGLEGSAVFAAMGYVLLLNIFILWISFQRQWSIVHSISFVLNMPTMLFLIILSGNAVLDLGYAFLTFLLYLGVTIGFSFRRKVPLHVTDVLLLGFNTFISSAVTYALFYELDWNHLRGLLAILFCLVYFGLGRFAEKRMPKEIQTMLLFYGTSLTFAVLVIPFQFGMEWVSIGWLAEALVLMFYGHASKNKMLQQAGWAIYALCLSVFLIEAAGKRMGADNLVPFFEIKYTAVTIGLLAVPVYYFMQMKKQTALTAPFKSFQKVLDGLKYAAVVNVWIYLIYEAGRIYRENVPGDFEQYTFYGVMMYAFITVGLAYALPKITLLYDRYVRWFAVFLHGAGSLLGLFVTVLLPVMNPVLAENTFTEYMALILLLGFNVLIFLTGRDLLLKYIRSRYMNAEIYPSILSVYLLVILAAFLYVQFRLGDVGVLVSTIFLAVSIGYIFYGFRKQYVYVRRIGLGVTLLATAKLILLDLAFLTEGSKIIAYFCFGVALVGISYMYQRVSSRQEDPSNVSAD</sequence>
<keyword evidence="2" id="KW-0812">Transmembrane</keyword>
<reference evidence="3 4" key="1">
    <citation type="journal article" date="2017" name="Int. J. Syst. Evol. Microbiol.">
        <title>Bacillus mangrovi sp. nov., isolated from a sediment sample from a mangrove forest.</title>
        <authorList>
            <person name="Gupta V."/>
            <person name="Singh P.K."/>
            <person name="Korpole S."/>
            <person name="Tanuku N.R.S."/>
            <person name="Pinnaka A.K."/>
        </authorList>
    </citation>
    <scope>NUCLEOTIDE SEQUENCE [LARGE SCALE GENOMIC DNA]</scope>
    <source>
        <strain evidence="3 4">KCTC 33872</strain>
    </source>
</reference>
<name>A0A7X2S6S3_9BACI</name>